<evidence type="ECO:0000313" key="2">
    <source>
        <dbReference type="Proteomes" id="UP001202867"/>
    </source>
</evidence>
<name>A0ABT0DJT1_9HYPH</name>
<dbReference type="EMBL" id="JALKCG010000001">
    <property type="protein sequence ID" value="MCK0207530.1"/>
    <property type="molecule type" value="Genomic_DNA"/>
</dbReference>
<dbReference type="RefSeq" id="WP_247199467.1">
    <property type="nucleotide sequence ID" value="NZ_JALKCG010000001.1"/>
</dbReference>
<evidence type="ECO:0008006" key="3">
    <source>
        <dbReference type="Google" id="ProtNLM"/>
    </source>
</evidence>
<accession>A0ABT0DJT1</accession>
<protein>
    <recommendedName>
        <fullName evidence="3">DUF4435 domain-containing protein</fullName>
    </recommendedName>
</protein>
<evidence type="ECO:0000313" key="1">
    <source>
        <dbReference type="EMBL" id="MCK0207530.1"/>
    </source>
</evidence>
<organism evidence="1 2">
    <name type="scientific">Ancylobacter koreensis</name>
    <dbReference type="NCBI Taxonomy" id="266121"/>
    <lineage>
        <taxon>Bacteria</taxon>
        <taxon>Pseudomonadati</taxon>
        <taxon>Pseudomonadota</taxon>
        <taxon>Alphaproteobacteria</taxon>
        <taxon>Hyphomicrobiales</taxon>
        <taxon>Xanthobacteraceae</taxon>
        <taxon>Ancylobacter</taxon>
    </lineage>
</organism>
<reference evidence="2" key="1">
    <citation type="submission" date="2023-07" db="EMBL/GenBank/DDBJ databases">
        <title>Ancylobacter moscoviensis sp. nov., facultatively methylotrophic bacteria from activated sludge and the reclassification of Starkeya novella (Starkey 1934) Kelly et al. 2000 as Ancylobacter novellus comb. nov., Starkeya koreensis Im et al. 2006 as Ancylobacter koreensis comb.nov., Angulomicrobium tetraedrale Vasil'eva et al. 1986 as Ancylobacter tetraedralis comb. nov., Angulomicrobium amanitiforme Fritz et al. 2004 as Ancylobacter amanitiformis comb. nov. and Methylorhabdus multivorans Doronina et al. 1996 as Ancylobacter multivorans comb. nov. and emended description of the genus Ancylobacter.</title>
        <authorList>
            <person name="Doronina N."/>
            <person name="Chemodurova A."/>
            <person name="Grouzdev D."/>
            <person name="Koziaeva V."/>
            <person name="Shi W."/>
            <person name="Wu L."/>
            <person name="Kaparullina E."/>
        </authorList>
    </citation>
    <scope>NUCLEOTIDE SEQUENCE [LARGE SCALE GENOMIC DNA]</scope>
    <source>
        <strain evidence="2">Jip08</strain>
    </source>
</reference>
<dbReference type="Proteomes" id="UP001202867">
    <property type="component" value="Unassembled WGS sequence"/>
</dbReference>
<sequence length="288" mass="32679">MLSIGSELDEYDIAQQVRLERQAHKGSFLLLEGAGDIDKLEPFIQQKNCSIINCYGRGNAVGAIELLYDEGFEGAVAIVDADFDRLVGEVEVHEGLVYTAGHDLDMDFVNSTAFDIFILEQSSVEKLNNLGGVGAIREKLHLAIKPLSVTRYINVVGIINFKLSDVFIECCCIEGHAKPERIVAAIFNGKAPDTSRDEMLINLIERHSRQSFDYNQLTNGHDFIRLLGMFMQSQIAEWLPYFCTEKNIMAEICRRMSDDYFCKLAIFRNIREWELESGKYNIFRADLN</sequence>
<comment type="caution">
    <text evidence="1">The sequence shown here is derived from an EMBL/GenBank/DDBJ whole genome shotgun (WGS) entry which is preliminary data.</text>
</comment>
<proteinExistence type="predicted"/>
<gene>
    <name evidence="1" type="ORF">MWN33_05725</name>
</gene>
<keyword evidence="2" id="KW-1185">Reference proteome</keyword>